<keyword evidence="4 6" id="KW-0067">ATP-binding</keyword>
<comment type="caution">
    <text evidence="6">The sequence shown here is derived from an EMBL/GenBank/DDBJ whole genome shotgun (WGS) entry which is preliminary data.</text>
</comment>
<evidence type="ECO:0000256" key="4">
    <source>
        <dbReference type="ARBA" id="ARBA00022840"/>
    </source>
</evidence>
<dbReference type="Gene3D" id="3.40.50.300">
    <property type="entry name" value="P-loop containing nucleotide triphosphate hydrolases"/>
    <property type="match status" value="1"/>
</dbReference>
<protein>
    <submittedName>
        <fullName evidence="6">Ribose ABC transport system ATP-binding protein RbsA</fullName>
    </submittedName>
</protein>
<evidence type="ECO:0000313" key="6">
    <source>
        <dbReference type="EMBL" id="GAL28180.1"/>
    </source>
</evidence>
<name>A0ABQ0JHE5_9VIBR</name>
<evidence type="ECO:0000256" key="3">
    <source>
        <dbReference type="ARBA" id="ARBA00022741"/>
    </source>
</evidence>
<evidence type="ECO:0000256" key="2">
    <source>
        <dbReference type="ARBA" id="ARBA00022737"/>
    </source>
</evidence>
<evidence type="ECO:0000256" key="1">
    <source>
        <dbReference type="ARBA" id="ARBA00022448"/>
    </source>
</evidence>
<dbReference type="SUPFAM" id="SSF52540">
    <property type="entry name" value="P-loop containing nucleoside triphosphate hydrolases"/>
    <property type="match status" value="1"/>
</dbReference>
<keyword evidence="3" id="KW-0547">Nucleotide-binding</keyword>
<gene>
    <name evidence="6" type="ORF">JCM19239_5440</name>
</gene>
<dbReference type="Proteomes" id="UP000029223">
    <property type="component" value="Unassembled WGS sequence"/>
</dbReference>
<organism evidence="6 7">
    <name type="scientific">Vibrio variabilis</name>
    <dbReference type="NCBI Taxonomy" id="990271"/>
    <lineage>
        <taxon>Bacteria</taxon>
        <taxon>Pseudomonadati</taxon>
        <taxon>Pseudomonadota</taxon>
        <taxon>Gammaproteobacteria</taxon>
        <taxon>Vibrionales</taxon>
        <taxon>Vibrionaceae</taxon>
        <taxon>Vibrio</taxon>
    </lineage>
</organism>
<evidence type="ECO:0000259" key="5">
    <source>
        <dbReference type="Pfam" id="PF00005"/>
    </source>
</evidence>
<dbReference type="InterPro" id="IPR050107">
    <property type="entry name" value="ABC_carbohydrate_import_ATPase"/>
</dbReference>
<sequence>MLALDNVSFNLRKGEVHALLGENGAGKSTLMKVLSGVHVPEEGEILYESLPVKLTSPISAQTIGIAIIHQEFNLFPELSVAENIFIGRERTAKHKWLLDDNSQSEATQALLDKLNLDIKPETLVEELTVAQQQMVEIAKALSVNAKVLIMDEPLRR</sequence>
<feature type="domain" description="ABC transporter" evidence="5">
    <location>
        <begin position="4"/>
        <end position="154"/>
    </location>
</feature>
<dbReference type="PANTHER" id="PTHR43790">
    <property type="entry name" value="CARBOHYDRATE TRANSPORT ATP-BINDING PROTEIN MG119-RELATED"/>
    <property type="match status" value="1"/>
</dbReference>
<evidence type="ECO:0000313" key="7">
    <source>
        <dbReference type="Proteomes" id="UP000029223"/>
    </source>
</evidence>
<dbReference type="GO" id="GO:0005524">
    <property type="term" value="F:ATP binding"/>
    <property type="evidence" value="ECO:0007669"/>
    <property type="project" value="UniProtKB-KW"/>
</dbReference>
<dbReference type="Pfam" id="PF00005">
    <property type="entry name" value="ABC_tran"/>
    <property type="match status" value="1"/>
</dbReference>
<keyword evidence="2" id="KW-0677">Repeat</keyword>
<keyword evidence="1" id="KW-0813">Transport</keyword>
<dbReference type="PANTHER" id="PTHR43790:SF9">
    <property type="entry name" value="GALACTOFURANOSE TRANSPORTER ATP-BINDING PROTEIN YTFR"/>
    <property type="match status" value="1"/>
</dbReference>
<accession>A0ABQ0JHE5</accession>
<keyword evidence="7" id="KW-1185">Reference proteome</keyword>
<dbReference type="EMBL" id="BBMS01000039">
    <property type="protein sequence ID" value="GAL28180.1"/>
    <property type="molecule type" value="Genomic_DNA"/>
</dbReference>
<proteinExistence type="predicted"/>
<dbReference type="InterPro" id="IPR027417">
    <property type="entry name" value="P-loop_NTPase"/>
</dbReference>
<dbReference type="InterPro" id="IPR003439">
    <property type="entry name" value="ABC_transporter-like_ATP-bd"/>
</dbReference>
<reference evidence="7" key="2">
    <citation type="submission" date="2014-09" db="EMBL/GenBank/DDBJ databases">
        <authorList>
            <consortium name="NBRP consortium"/>
            <person name="Sawabe T."/>
            <person name="Meirelles P."/>
            <person name="Nakanishi M."/>
            <person name="Sayaka M."/>
            <person name="Hattori M."/>
            <person name="Ohkuma M."/>
        </authorList>
    </citation>
    <scope>NUCLEOTIDE SEQUENCE [LARGE SCALE GENOMIC DNA]</scope>
    <source>
        <strain evidence="7">JCM 19239</strain>
    </source>
</reference>
<reference evidence="7" key="1">
    <citation type="submission" date="2014-09" db="EMBL/GenBank/DDBJ databases">
        <title>Vibrio variabilis JCM 19239. (C206) whole genome shotgun sequence.</title>
        <authorList>
            <person name="Sawabe T."/>
            <person name="Meirelles P."/>
            <person name="Nakanishi M."/>
            <person name="Sayaka M."/>
            <person name="Hattori M."/>
            <person name="Ohkuma M."/>
        </authorList>
    </citation>
    <scope>NUCLEOTIDE SEQUENCE [LARGE SCALE GENOMIC DNA]</scope>
    <source>
        <strain evidence="7">JCM 19239</strain>
    </source>
</reference>